<reference evidence="2 3" key="2">
    <citation type="submission" date="2017-11" db="EMBL/GenBank/DDBJ databases">
        <authorList>
            <person name="Han C.G."/>
        </authorList>
    </citation>
    <scope>NUCLEOTIDE SEQUENCE [LARGE SCALE GENOMIC DNA]</scope>
    <source>
        <strain evidence="3">ATCC 43555</strain>
        <strain evidence="2">ATCC43555</strain>
    </source>
</reference>
<dbReference type="Proteomes" id="UP000615003">
    <property type="component" value="Unassembled WGS sequence"/>
</dbReference>
<dbReference type="GeneID" id="93663545"/>
<evidence type="ECO:0000313" key="3">
    <source>
        <dbReference type="Proteomes" id="UP000238288"/>
    </source>
</evidence>
<organism evidence="2 3">
    <name type="scientific">Pseudoalteromonas carrageenovora IAM 12662</name>
    <dbReference type="NCBI Taxonomy" id="1314868"/>
    <lineage>
        <taxon>Bacteria</taxon>
        <taxon>Pseudomonadati</taxon>
        <taxon>Pseudomonadota</taxon>
        <taxon>Gammaproteobacteria</taxon>
        <taxon>Alteromonadales</taxon>
        <taxon>Pseudoalteromonadaceae</taxon>
        <taxon>Pseudoalteromonas</taxon>
    </lineage>
</organism>
<proteinExistence type="predicted"/>
<dbReference type="AlphaFoldDB" id="A0A2K4X983"/>
<name>A0A2K4X983_PSEVC</name>
<dbReference type="EMBL" id="AQGW01000020">
    <property type="protein sequence ID" value="MBE0383226.1"/>
    <property type="molecule type" value="Genomic_DNA"/>
</dbReference>
<dbReference type="EMBL" id="LT965928">
    <property type="protein sequence ID" value="SOU40886.1"/>
    <property type="molecule type" value="Genomic_DNA"/>
</dbReference>
<keyword evidence="4" id="KW-1185">Reference proteome</keyword>
<accession>A0A2K4X983</accession>
<gene>
    <name evidence="2" type="ORF">PCAR9_A30049</name>
    <name evidence="1" type="ORF">PCARR_a1535</name>
</gene>
<dbReference type="NCBIfam" id="NF040692">
    <property type="entry name" value="recomb_assoc"/>
    <property type="match status" value="1"/>
</dbReference>
<dbReference type="RefSeq" id="WP_104642645.1">
    <property type="nucleotide sequence ID" value="NZ_AQGW01000020.1"/>
</dbReference>
<evidence type="ECO:0000313" key="2">
    <source>
        <dbReference type="EMBL" id="SOU40886.1"/>
    </source>
</evidence>
<dbReference type="InterPro" id="IPR048061">
    <property type="entry name" value="GmtX-like"/>
</dbReference>
<dbReference type="OrthoDB" id="6629240at2"/>
<evidence type="ECO:0000313" key="1">
    <source>
        <dbReference type="EMBL" id="MBE0383226.1"/>
    </source>
</evidence>
<reference evidence="1 4" key="1">
    <citation type="submission" date="2015-06" db="EMBL/GenBank/DDBJ databases">
        <title>Genome sequence of Pseudoalteromonas carrageenovora.</title>
        <authorList>
            <person name="Xie B.-B."/>
            <person name="Rong J.-C."/>
            <person name="Qin Q.-L."/>
            <person name="Zhang Y.-Z."/>
        </authorList>
    </citation>
    <scope>NUCLEOTIDE SEQUENCE [LARGE SCALE GENOMIC DNA]</scope>
    <source>
        <strain evidence="1 4">IAM 12662</strain>
    </source>
</reference>
<dbReference type="Proteomes" id="UP000238288">
    <property type="component" value="Chromosome PCAR9a"/>
</dbReference>
<evidence type="ECO:0000313" key="4">
    <source>
        <dbReference type="Proteomes" id="UP000615003"/>
    </source>
</evidence>
<sequence length="221" mass="25154">MNINIDDILADLKDGKATRTQKNLEKLNEIMRNYSALGNCNFSITQIGHYSKLNSGPGYEALRATRNDHYRVLIEAWAEKSKDRVQRANNKTKPNSKLPSDNILLQRITDPAVRALFGQIIAERNRYRKEVNLLKQHANIVIDRRPIKQSNESYNLESSLISNLTESESKTLNYAISEECMDNNDWYSTPAGQIKCKESNIEVLPRGFITGLTKLLGVKVE</sequence>
<protein>
    <submittedName>
        <fullName evidence="2">Uncharacterized protein</fullName>
    </submittedName>
</protein>